<dbReference type="AlphaFoldDB" id="A0A9P4PR79"/>
<feature type="compositionally biased region" description="Pro residues" evidence="1">
    <location>
        <begin position="148"/>
        <end position="160"/>
    </location>
</feature>
<evidence type="ECO:0000313" key="3">
    <source>
        <dbReference type="Proteomes" id="UP000799764"/>
    </source>
</evidence>
<feature type="region of interest" description="Disordered" evidence="1">
    <location>
        <begin position="1"/>
        <end position="160"/>
    </location>
</feature>
<dbReference type="Proteomes" id="UP000799764">
    <property type="component" value="Unassembled WGS sequence"/>
</dbReference>
<feature type="compositionally biased region" description="Polar residues" evidence="1">
    <location>
        <begin position="302"/>
        <end position="313"/>
    </location>
</feature>
<feature type="compositionally biased region" description="Low complexity" evidence="1">
    <location>
        <begin position="281"/>
        <end position="291"/>
    </location>
</feature>
<evidence type="ECO:0000256" key="1">
    <source>
        <dbReference type="SAM" id="MobiDB-lite"/>
    </source>
</evidence>
<gene>
    <name evidence="2" type="ORF">P171DRAFT_428718</name>
</gene>
<feature type="compositionally biased region" description="Polar residues" evidence="1">
    <location>
        <begin position="92"/>
        <end position="111"/>
    </location>
</feature>
<accession>A0A9P4PR79</accession>
<keyword evidence="3" id="KW-1185">Reference proteome</keyword>
<sequence>MSQDPFQPADRARSNSPATSSQRGSIPIVFQGDVSEIDPQSATARSISHAAGEPPVLAPKKYDNISARIMEELRIQPPTDGPAKAPARGNLQPEQSSSQLTDMLSGVSPSRANFHGYDSSSAVPSPLHRTPQGALGPQQMPGSGQAPPTFPSPPMPPPPRAGVPIHDHFYMTNEHIDVVAMSIYDWVQACNNQAMKTAASRHEQLRTTVDQRFDDIRSQINSVGEKADHNGNQSHNLSIQLDKLRDFIKAEVVEPLAAQTARLNAMDHGMKELQKSVQDLQSQSQSQSQSQNTTAVYPSPNQPTALVNPRSQPSLPPFYDPSGPANGPSAPTGFGRFGTNTLLGRTPYGRDGRENNSSYGFPNMGNPYHSPGASFNHGTGGYPQPPNNYAPMHDQQPYGYNQVLPK</sequence>
<reference evidence="2" key="1">
    <citation type="journal article" date="2020" name="Stud. Mycol.">
        <title>101 Dothideomycetes genomes: a test case for predicting lifestyles and emergence of pathogens.</title>
        <authorList>
            <person name="Haridas S."/>
            <person name="Albert R."/>
            <person name="Binder M."/>
            <person name="Bloem J."/>
            <person name="Labutti K."/>
            <person name="Salamov A."/>
            <person name="Andreopoulos B."/>
            <person name="Baker S."/>
            <person name="Barry K."/>
            <person name="Bills G."/>
            <person name="Bluhm B."/>
            <person name="Cannon C."/>
            <person name="Castanera R."/>
            <person name="Culley D."/>
            <person name="Daum C."/>
            <person name="Ezra D."/>
            <person name="Gonzalez J."/>
            <person name="Henrissat B."/>
            <person name="Kuo A."/>
            <person name="Liang C."/>
            <person name="Lipzen A."/>
            <person name="Lutzoni F."/>
            <person name="Magnuson J."/>
            <person name="Mondo S."/>
            <person name="Nolan M."/>
            <person name="Ohm R."/>
            <person name="Pangilinan J."/>
            <person name="Park H.-J."/>
            <person name="Ramirez L."/>
            <person name="Alfaro M."/>
            <person name="Sun H."/>
            <person name="Tritt A."/>
            <person name="Yoshinaga Y."/>
            <person name="Zwiers L.-H."/>
            <person name="Turgeon B."/>
            <person name="Goodwin S."/>
            <person name="Spatafora J."/>
            <person name="Crous P."/>
            <person name="Grigoriev I."/>
        </authorList>
    </citation>
    <scope>NUCLEOTIDE SEQUENCE</scope>
    <source>
        <strain evidence="2">CBS 690.94</strain>
    </source>
</reference>
<evidence type="ECO:0000313" key="2">
    <source>
        <dbReference type="EMBL" id="KAF2448677.1"/>
    </source>
</evidence>
<proteinExistence type="predicted"/>
<feature type="compositionally biased region" description="Polar residues" evidence="1">
    <location>
        <begin position="14"/>
        <end position="24"/>
    </location>
</feature>
<protein>
    <submittedName>
        <fullName evidence="2">Uncharacterized protein</fullName>
    </submittedName>
</protein>
<name>A0A9P4PR79_9PLEO</name>
<feature type="region of interest" description="Disordered" evidence="1">
    <location>
        <begin position="273"/>
        <end position="406"/>
    </location>
</feature>
<dbReference type="OrthoDB" id="3796126at2759"/>
<comment type="caution">
    <text evidence="2">The sequence shown here is derived from an EMBL/GenBank/DDBJ whole genome shotgun (WGS) entry which is preliminary data.</text>
</comment>
<organism evidence="2 3">
    <name type="scientific">Karstenula rhodostoma CBS 690.94</name>
    <dbReference type="NCBI Taxonomy" id="1392251"/>
    <lineage>
        <taxon>Eukaryota</taxon>
        <taxon>Fungi</taxon>
        <taxon>Dikarya</taxon>
        <taxon>Ascomycota</taxon>
        <taxon>Pezizomycotina</taxon>
        <taxon>Dothideomycetes</taxon>
        <taxon>Pleosporomycetidae</taxon>
        <taxon>Pleosporales</taxon>
        <taxon>Massarineae</taxon>
        <taxon>Didymosphaeriaceae</taxon>
        <taxon>Karstenula</taxon>
    </lineage>
</organism>
<dbReference type="EMBL" id="MU001495">
    <property type="protein sequence ID" value="KAF2448677.1"/>
    <property type="molecule type" value="Genomic_DNA"/>
</dbReference>